<evidence type="ECO:0000256" key="1">
    <source>
        <dbReference type="ARBA" id="ARBA00022737"/>
    </source>
</evidence>
<dbReference type="Pfam" id="PF13432">
    <property type="entry name" value="TPR_16"/>
    <property type="match status" value="3"/>
</dbReference>
<dbReference type="PANTHER" id="PTHR15704">
    <property type="entry name" value="SUPERKILLER 3 PROTEIN-RELATED"/>
    <property type="match status" value="1"/>
</dbReference>
<sequence>IFGYHILAAIYLESRAYDSAVDCGVKAQGLVAIHLDRTGEGLPSVSQSLDFCLAEAYMNLGAKTLPKALAIYKEILGRDPSDVAALEGLGKTLCALQTHAEAILCFEKVLRLEQTRHSARSEIGWIRFLQGDFDAARATLEEALAGEETALTHLRVGRVVWGLGDKPLAHTHLLRAAKLDPNLALAFTHLGHYYSLVEQDAARAIKCYRRSLALDPADEDASRSLVTLLLKKDQVAEGLAVLEAFSKISGRVAWVWKMIGVVYLVQQSYPAAIASFQTALRLDAKDLQSWTSLAEAYSHQGKHMAALKAFARALELDPECATAHHEVARIRHRLGLFAAAAEGFEANILRIGGDTAHLPSLAALCESLLCWARESHAAGAYGRCADLLARCIARATEGIHASGPVAALLKTLADAAIAMANLVPAHAAAALDAAPQAVILGAVFPLDPAAAPSNSPLDTILRLGETACSITLSSHAAPQDLAAARWHDLALCRFLRWRDRPDDEAMLALAVRAIRAAIRAQPRAWMYWNALGVMSVEAGPKVAQHAFIKAIECDPRTPVPWANFGYLCHLRGDLELAHEAFSKAQFVDPDWALAWLGQAFVARRMGSGEAFELFEHARELGGNGLPEALYEFATESHRHTRTLPTSSDPSTRAAAAFAALKTTEHNPTNTEAHAQHALILELQHRPSLAASAYRAALENLPPTSPHRAKVLENLARAACAAKEYDAAVEAYAALHASGGEESAASKVGEGLALFYVGRLEESLRAFEAAIAKGGAEAGEVGVAVGQVLYALGSEAHVRLAGEQFLQCFRNDPRNLKSLLALCSLGLVRGDAALAQSAAAEIVRINPEDAGGLDADVDWVLSRFFLAQGNLKAAKGFLAKSVHRYPSRADRWAKLTDMLYRYAPDALSPIIATTATSATLPSPPHPGAIPITIGIALLATASTLRRITARTALHRAVRAAPHNPRTWLGLALQARADAALTPSVSRCTAAANVANAAGAVGDDDGVDAQWAHLIRADALAAGARIVDGAGSDDLDVAGAIAERVAIAAEANPRLRAAAFAVVARVRRTRGDVAGAVAGYKGSLDVLPANAAVWQELASTYATLSLFTAADLCHRQTLSTLPATSPTKLPALLRLARQAISLSTPALASEAIAEALIVDPASTVPRRLQALLQIRTGGAAKAVKALAAADPHELWVNWILAEGLRAKGEEAEAREALMREVALQPVLEAAVAVMGC</sequence>
<dbReference type="OrthoDB" id="421075at2759"/>
<keyword evidence="5" id="KW-1185">Reference proteome</keyword>
<keyword evidence="2 3" id="KW-0802">TPR repeat</keyword>
<evidence type="ECO:0000313" key="5">
    <source>
        <dbReference type="Proteomes" id="UP000269721"/>
    </source>
</evidence>
<dbReference type="SUPFAM" id="SSF48452">
    <property type="entry name" value="TPR-like"/>
    <property type="match status" value="4"/>
</dbReference>
<evidence type="ECO:0000256" key="2">
    <source>
        <dbReference type="ARBA" id="ARBA00022803"/>
    </source>
</evidence>
<accession>A0A4P9WG08</accession>
<evidence type="ECO:0000256" key="3">
    <source>
        <dbReference type="PROSITE-ProRule" id="PRU00339"/>
    </source>
</evidence>
<dbReference type="InterPro" id="IPR039226">
    <property type="entry name" value="Ski3/TTC37"/>
</dbReference>
<dbReference type="Proteomes" id="UP000269721">
    <property type="component" value="Unassembled WGS sequence"/>
</dbReference>
<dbReference type="Pfam" id="PF00515">
    <property type="entry name" value="TPR_1"/>
    <property type="match status" value="1"/>
</dbReference>
<proteinExistence type="predicted"/>
<dbReference type="InterPro" id="IPR011990">
    <property type="entry name" value="TPR-like_helical_dom_sf"/>
</dbReference>
<dbReference type="AlphaFoldDB" id="A0A4P9WG08"/>
<dbReference type="GO" id="GO:0055087">
    <property type="term" value="C:Ski complex"/>
    <property type="evidence" value="ECO:0007669"/>
    <property type="project" value="InterPro"/>
</dbReference>
<protein>
    <recommendedName>
        <fullName evidence="6">TPR-like protein</fullName>
    </recommendedName>
</protein>
<dbReference type="Gene3D" id="1.25.40.10">
    <property type="entry name" value="Tetratricopeptide repeat domain"/>
    <property type="match status" value="5"/>
</dbReference>
<dbReference type="PANTHER" id="PTHR15704:SF7">
    <property type="entry name" value="SUPERKILLER COMPLEX PROTEIN 3"/>
    <property type="match status" value="1"/>
</dbReference>
<dbReference type="PROSITE" id="PS50005">
    <property type="entry name" value="TPR"/>
    <property type="match status" value="2"/>
</dbReference>
<dbReference type="InterPro" id="IPR019734">
    <property type="entry name" value="TPR_rpt"/>
</dbReference>
<dbReference type="GO" id="GO:0006401">
    <property type="term" value="P:RNA catabolic process"/>
    <property type="evidence" value="ECO:0007669"/>
    <property type="project" value="InterPro"/>
</dbReference>
<keyword evidence="1" id="KW-0677">Repeat</keyword>
<dbReference type="PROSITE" id="PS50293">
    <property type="entry name" value="TPR_REGION"/>
    <property type="match status" value="1"/>
</dbReference>
<gene>
    <name evidence="4" type="ORF">BDK51DRAFT_28769</name>
</gene>
<dbReference type="EMBL" id="KZ995362">
    <property type="protein sequence ID" value="RKO90825.1"/>
    <property type="molecule type" value="Genomic_DNA"/>
</dbReference>
<reference evidence="5" key="1">
    <citation type="journal article" date="2018" name="Nat. Microbiol.">
        <title>Leveraging single-cell genomics to expand the fungal tree of life.</title>
        <authorList>
            <person name="Ahrendt S.R."/>
            <person name="Quandt C.A."/>
            <person name="Ciobanu D."/>
            <person name="Clum A."/>
            <person name="Salamov A."/>
            <person name="Andreopoulos B."/>
            <person name="Cheng J.F."/>
            <person name="Woyke T."/>
            <person name="Pelin A."/>
            <person name="Henrissat B."/>
            <person name="Reynolds N.K."/>
            <person name="Benny G.L."/>
            <person name="Smith M.E."/>
            <person name="James T.Y."/>
            <person name="Grigoriev I.V."/>
        </authorList>
    </citation>
    <scope>NUCLEOTIDE SEQUENCE [LARGE SCALE GENOMIC DNA]</scope>
</reference>
<dbReference type="SMART" id="SM00028">
    <property type="entry name" value="TPR"/>
    <property type="match status" value="11"/>
</dbReference>
<feature type="repeat" description="TPR" evidence="3">
    <location>
        <begin position="287"/>
        <end position="320"/>
    </location>
</feature>
<evidence type="ECO:0008006" key="6">
    <source>
        <dbReference type="Google" id="ProtNLM"/>
    </source>
</evidence>
<evidence type="ECO:0000313" key="4">
    <source>
        <dbReference type="EMBL" id="RKO90825.1"/>
    </source>
</evidence>
<organism evidence="4 5">
    <name type="scientific">Blyttiomyces helicus</name>
    <dbReference type="NCBI Taxonomy" id="388810"/>
    <lineage>
        <taxon>Eukaryota</taxon>
        <taxon>Fungi</taxon>
        <taxon>Fungi incertae sedis</taxon>
        <taxon>Chytridiomycota</taxon>
        <taxon>Chytridiomycota incertae sedis</taxon>
        <taxon>Chytridiomycetes</taxon>
        <taxon>Chytridiomycetes incertae sedis</taxon>
        <taxon>Blyttiomyces</taxon>
    </lineage>
</organism>
<feature type="repeat" description="TPR" evidence="3">
    <location>
        <begin position="253"/>
        <end position="286"/>
    </location>
</feature>
<feature type="non-terminal residue" evidence="4">
    <location>
        <position position="1"/>
    </location>
</feature>
<name>A0A4P9WG08_9FUNG</name>